<dbReference type="AlphaFoldDB" id="A0A2P2Q286"/>
<proteinExistence type="predicted"/>
<protein>
    <submittedName>
        <fullName evidence="1">Uncharacterized protein</fullName>
    </submittedName>
</protein>
<sequence length="19" mass="2140">MCLPGQSLVEQSFQFVGLR</sequence>
<reference evidence="1" key="1">
    <citation type="submission" date="2018-02" db="EMBL/GenBank/DDBJ databases">
        <title>Rhizophora mucronata_Transcriptome.</title>
        <authorList>
            <person name="Meera S.P."/>
            <person name="Sreeshan A."/>
            <person name="Augustine A."/>
        </authorList>
    </citation>
    <scope>NUCLEOTIDE SEQUENCE</scope>
    <source>
        <tissue evidence="1">Leaf</tissue>
    </source>
</reference>
<dbReference type="EMBL" id="GGEC01080617">
    <property type="protein sequence ID" value="MBX61101.1"/>
    <property type="molecule type" value="Transcribed_RNA"/>
</dbReference>
<evidence type="ECO:0000313" key="1">
    <source>
        <dbReference type="EMBL" id="MBX61101.1"/>
    </source>
</evidence>
<organism evidence="1">
    <name type="scientific">Rhizophora mucronata</name>
    <name type="common">Asiatic mangrove</name>
    <dbReference type="NCBI Taxonomy" id="61149"/>
    <lineage>
        <taxon>Eukaryota</taxon>
        <taxon>Viridiplantae</taxon>
        <taxon>Streptophyta</taxon>
        <taxon>Embryophyta</taxon>
        <taxon>Tracheophyta</taxon>
        <taxon>Spermatophyta</taxon>
        <taxon>Magnoliopsida</taxon>
        <taxon>eudicotyledons</taxon>
        <taxon>Gunneridae</taxon>
        <taxon>Pentapetalae</taxon>
        <taxon>rosids</taxon>
        <taxon>fabids</taxon>
        <taxon>Malpighiales</taxon>
        <taxon>Rhizophoraceae</taxon>
        <taxon>Rhizophora</taxon>
    </lineage>
</organism>
<accession>A0A2P2Q286</accession>
<name>A0A2P2Q286_RHIMU</name>